<evidence type="ECO:0000259" key="1">
    <source>
        <dbReference type="Pfam" id="PF00561"/>
    </source>
</evidence>
<dbReference type="Pfam" id="PF00561">
    <property type="entry name" value="Abhydrolase_1"/>
    <property type="match status" value="1"/>
</dbReference>
<reference evidence="2 3" key="2">
    <citation type="submission" date="2016-08" db="EMBL/GenBank/DDBJ databases">
        <title>Pervasive Adenine N6-methylation of Active Genes in Fungi.</title>
        <authorList>
            <consortium name="DOE Joint Genome Institute"/>
            <person name="Mondo S.J."/>
            <person name="Dannebaum R.O."/>
            <person name="Kuo R.C."/>
            <person name="Labutti K."/>
            <person name="Haridas S."/>
            <person name="Kuo A."/>
            <person name="Salamov A."/>
            <person name="Ahrendt S.R."/>
            <person name="Lipzen A."/>
            <person name="Sullivan W."/>
            <person name="Andreopoulos W.B."/>
            <person name="Clum A."/>
            <person name="Lindquist E."/>
            <person name="Daum C."/>
            <person name="Ramamoorthy G.K."/>
            <person name="Gryganskyi A."/>
            <person name="Culley D."/>
            <person name="Magnuson J.K."/>
            <person name="James T.Y."/>
            <person name="O'Malley M.A."/>
            <person name="Stajich J.E."/>
            <person name="Spatafora J.W."/>
            <person name="Visel A."/>
            <person name="Grigoriev I.V."/>
        </authorList>
    </citation>
    <scope>NUCLEOTIDE SEQUENCE [LARGE SCALE GENOMIC DNA]</scope>
    <source>
        <strain evidence="2 3">S4</strain>
    </source>
</reference>
<dbReference type="EMBL" id="MCFG01000454">
    <property type="protein sequence ID" value="ORX65769.1"/>
    <property type="molecule type" value="Genomic_DNA"/>
</dbReference>
<dbReference type="InterPro" id="IPR000073">
    <property type="entry name" value="AB_hydrolase_1"/>
</dbReference>
<dbReference type="Gene3D" id="3.40.50.1820">
    <property type="entry name" value="alpha/beta hydrolase"/>
    <property type="match status" value="1"/>
</dbReference>
<comment type="caution">
    <text evidence="2">The sequence shown here is derived from an EMBL/GenBank/DDBJ whole genome shotgun (WGS) entry which is preliminary data.</text>
</comment>
<dbReference type="AlphaFoldDB" id="A0A1Y1VWU9"/>
<dbReference type="OrthoDB" id="10249433at2759"/>
<accession>A0A1Y1VWU9</accession>
<gene>
    <name evidence="2" type="ORF">BCR32DRAFT_330326</name>
</gene>
<dbReference type="SUPFAM" id="SSF53474">
    <property type="entry name" value="alpha/beta-Hydrolases"/>
    <property type="match status" value="1"/>
</dbReference>
<protein>
    <submittedName>
        <fullName evidence="2">Alpha/beta-hydrolase</fullName>
    </submittedName>
</protein>
<sequence>MTVEFENKDVNDFFIPVPPKKILKMEEDFDATAKYNIITIDISKHSKIIEERIKKNEIKNFDFVPELPLNIKALEFLPNEHVKKHEEIVLCCHGWEGRGLNFFKFIPKLQEKGFRVLALDFPLHGHSKGGCKYSGCTVFGHTLNAVIRELNQPIYIIAHSMGNGAFEVNCRLSNQIEKQLVKKYVGIAAMNKYYDAALGHIKIFKLENEKELIKDYCEHKKELFGIDINDIVLEKDVILLDIPILFVHDLNDKEIDYEQTFVLKDKMKRKTYTINGNIYSSFHKTVGLGHRRILRDENVVDVVVNFLHEGQS</sequence>
<feature type="domain" description="AB hydrolase-1" evidence="1">
    <location>
        <begin position="88"/>
        <end position="162"/>
    </location>
</feature>
<reference evidence="2 3" key="1">
    <citation type="submission" date="2016-08" db="EMBL/GenBank/DDBJ databases">
        <title>A Parts List for Fungal Cellulosomes Revealed by Comparative Genomics.</title>
        <authorList>
            <consortium name="DOE Joint Genome Institute"/>
            <person name="Haitjema C.H."/>
            <person name="Gilmore S.P."/>
            <person name="Henske J.K."/>
            <person name="Solomon K.V."/>
            <person name="De Groot R."/>
            <person name="Kuo A."/>
            <person name="Mondo S.J."/>
            <person name="Salamov A.A."/>
            <person name="Labutti K."/>
            <person name="Zhao Z."/>
            <person name="Chiniquy J."/>
            <person name="Barry K."/>
            <person name="Brewer H.M."/>
            <person name="Purvine S.O."/>
            <person name="Wright A.T."/>
            <person name="Boxma B."/>
            <person name="Van Alen T."/>
            <person name="Hackstein J.H."/>
            <person name="Baker S.E."/>
            <person name="Grigoriev I.V."/>
            <person name="O'Malley M.A."/>
        </authorList>
    </citation>
    <scope>NUCLEOTIDE SEQUENCE [LARGE SCALE GENOMIC DNA]</scope>
    <source>
        <strain evidence="2 3">S4</strain>
    </source>
</reference>
<dbReference type="InterPro" id="IPR029058">
    <property type="entry name" value="AB_hydrolase_fold"/>
</dbReference>
<dbReference type="Proteomes" id="UP000193944">
    <property type="component" value="Unassembled WGS sequence"/>
</dbReference>
<keyword evidence="3" id="KW-1185">Reference proteome</keyword>
<keyword evidence="2" id="KW-0378">Hydrolase</keyword>
<evidence type="ECO:0000313" key="3">
    <source>
        <dbReference type="Proteomes" id="UP000193944"/>
    </source>
</evidence>
<dbReference type="GO" id="GO:0016787">
    <property type="term" value="F:hydrolase activity"/>
    <property type="evidence" value="ECO:0007669"/>
    <property type="project" value="UniProtKB-KW"/>
</dbReference>
<name>A0A1Y1VWU9_9FUNG</name>
<proteinExistence type="predicted"/>
<evidence type="ECO:0000313" key="2">
    <source>
        <dbReference type="EMBL" id="ORX65769.1"/>
    </source>
</evidence>
<organism evidence="2 3">
    <name type="scientific">Anaeromyces robustus</name>
    <dbReference type="NCBI Taxonomy" id="1754192"/>
    <lineage>
        <taxon>Eukaryota</taxon>
        <taxon>Fungi</taxon>
        <taxon>Fungi incertae sedis</taxon>
        <taxon>Chytridiomycota</taxon>
        <taxon>Chytridiomycota incertae sedis</taxon>
        <taxon>Neocallimastigomycetes</taxon>
        <taxon>Neocallimastigales</taxon>
        <taxon>Neocallimastigaceae</taxon>
        <taxon>Anaeromyces</taxon>
    </lineage>
</organism>